<evidence type="ECO:0000313" key="4">
    <source>
        <dbReference type="Proteomes" id="UP000366051"/>
    </source>
</evidence>
<name>A0A5Q2N4M1_9FIRM</name>
<keyword evidence="1" id="KW-0802">TPR repeat</keyword>
<protein>
    <recommendedName>
        <fullName evidence="5">DUF2225 domain-containing protein</fullName>
    </recommendedName>
</protein>
<evidence type="ECO:0008006" key="5">
    <source>
        <dbReference type="Google" id="ProtNLM"/>
    </source>
</evidence>
<dbReference type="InterPro" id="IPR018708">
    <property type="entry name" value="DUF2225"/>
</dbReference>
<gene>
    <name evidence="3" type="ORF">FTV88_2164</name>
</gene>
<keyword evidence="4" id="KW-1185">Reference proteome</keyword>
<dbReference type="PROSITE" id="PS50005">
    <property type="entry name" value="TPR"/>
    <property type="match status" value="1"/>
</dbReference>
<sequence length="266" mass="30241">MSLDNAFFTKEKTCPICSQIFFVTRVRSSYIRVKERKADFMLLYEGVNPLHYQIFVCPSCSYAAQDNSFDSPGGDPRKLTRALVTLRKKEPSFQGLRSLPVVLRSYELAIQTAQLCLEPASVIASLCLKSAWIAREMDDEAMVYFYIKEAIPLYEKAYESEHCVGKMTSTALSYLIGELHRQVGNYDVAIRWFSRSISENSKQIKKEPEIERLARQQWSLAKEEFKAEAQSDNPKASAIPQVAITSPDKKKKDPPIVPPVKKAKKN</sequence>
<evidence type="ECO:0000313" key="3">
    <source>
        <dbReference type="EMBL" id="QGG48262.1"/>
    </source>
</evidence>
<dbReference type="InterPro" id="IPR011990">
    <property type="entry name" value="TPR-like_helical_dom_sf"/>
</dbReference>
<dbReference type="Proteomes" id="UP000366051">
    <property type="component" value="Chromosome"/>
</dbReference>
<organism evidence="3 4">
    <name type="scientific">Heliorestis convoluta</name>
    <dbReference type="NCBI Taxonomy" id="356322"/>
    <lineage>
        <taxon>Bacteria</taxon>
        <taxon>Bacillati</taxon>
        <taxon>Bacillota</taxon>
        <taxon>Clostridia</taxon>
        <taxon>Eubacteriales</taxon>
        <taxon>Heliobacteriaceae</taxon>
        <taxon>Heliorestis</taxon>
    </lineage>
</organism>
<dbReference type="RefSeq" id="WP_153725488.1">
    <property type="nucleotide sequence ID" value="NZ_CP045875.1"/>
</dbReference>
<feature type="region of interest" description="Disordered" evidence="2">
    <location>
        <begin position="224"/>
        <end position="266"/>
    </location>
</feature>
<dbReference type="InterPro" id="IPR019734">
    <property type="entry name" value="TPR_rpt"/>
</dbReference>
<accession>A0A5Q2N4M1</accession>
<proteinExistence type="predicted"/>
<dbReference type="KEGG" id="hcv:FTV88_2164"/>
<evidence type="ECO:0000256" key="1">
    <source>
        <dbReference type="PROSITE-ProRule" id="PRU00339"/>
    </source>
</evidence>
<dbReference type="Pfam" id="PF09986">
    <property type="entry name" value="DUF2225"/>
    <property type="match status" value="1"/>
</dbReference>
<evidence type="ECO:0000256" key="2">
    <source>
        <dbReference type="SAM" id="MobiDB-lite"/>
    </source>
</evidence>
<dbReference type="AlphaFoldDB" id="A0A5Q2N4M1"/>
<reference evidence="4" key="1">
    <citation type="submission" date="2019-11" db="EMBL/GenBank/DDBJ databases">
        <title>Genome sequence of Heliorestis convoluta strain HH, an alkaliphilic and minimalistic phototrophic bacterium from a soda lake in Egypt.</title>
        <authorList>
            <person name="Dewey E.D."/>
            <person name="Stokes L.M."/>
            <person name="Burchell B.M."/>
            <person name="Shaffer K.N."/>
            <person name="Huntington A.M."/>
            <person name="Baker J.M."/>
            <person name="Nadendla S."/>
            <person name="Giglio M.G."/>
            <person name="Touchman J.W."/>
            <person name="Blankenship R.E."/>
            <person name="Madigan M.T."/>
            <person name="Sattley W.M."/>
        </authorList>
    </citation>
    <scope>NUCLEOTIDE SEQUENCE [LARGE SCALE GENOMIC DNA]</scope>
    <source>
        <strain evidence="4">HH</strain>
    </source>
</reference>
<dbReference type="EMBL" id="CP045875">
    <property type="protein sequence ID" value="QGG48262.1"/>
    <property type="molecule type" value="Genomic_DNA"/>
</dbReference>
<dbReference type="Gene3D" id="1.25.40.10">
    <property type="entry name" value="Tetratricopeptide repeat domain"/>
    <property type="match status" value="1"/>
</dbReference>
<dbReference type="OrthoDB" id="9780343at2"/>
<feature type="repeat" description="TPR" evidence="1">
    <location>
        <begin position="170"/>
        <end position="203"/>
    </location>
</feature>